<reference evidence="1 2" key="1">
    <citation type="submission" date="2015-11" db="EMBL/GenBank/DDBJ databases">
        <title>Expanding the genomic diversity of Burkholderia species for the development of highly accurate diagnostics.</title>
        <authorList>
            <person name="Sahl J."/>
            <person name="Keim P."/>
            <person name="Wagner D."/>
        </authorList>
    </citation>
    <scope>NUCLEOTIDE SEQUENCE [LARGE SCALE GENOMIC DNA]</scope>
    <source>
        <strain evidence="1 2">MSMB378WGS</strain>
    </source>
</reference>
<name>A0AAW3PBG0_9BURK</name>
<dbReference type="Pfam" id="PF08843">
    <property type="entry name" value="AbiEii"/>
    <property type="match status" value="1"/>
</dbReference>
<dbReference type="Proteomes" id="UP000063236">
    <property type="component" value="Unassembled WGS sequence"/>
</dbReference>
<evidence type="ECO:0000313" key="1">
    <source>
        <dbReference type="EMBL" id="KWF49322.1"/>
    </source>
</evidence>
<proteinExistence type="predicted"/>
<dbReference type="RefSeq" id="WP_060190449.1">
    <property type="nucleotide sequence ID" value="NZ_LPJS01000024.1"/>
</dbReference>
<sequence>MNKPKTGPQDPKLLDRIKNLAIQAMFSDDELLEQLVLKGGNAMALVHQISARTSVDLDFSLKQDFGENLEAVQARILKTLSDTFRADGFEVFDFKMVERPKTMTADMMDFWGGYGVEFKLVTAEIHAQYAANQEELRKRAINLGQGTKFLIDISRFEYVEDKQDWDFDGTLIYVYSPLMIVCEKLRAICQQTAEYTPIIKRGHNGSARPKDFVDIFVLTKALELDLTGEQMQRILTSMFEAKKVPLSFLGLIPNYYEFHLAGFPSVADTVSPDFDLKEFEVYFNYVLELVDRLKPTWDR</sequence>
<dbReference type="Gene3D" id="3.10.450.620">
    <property type="entry name" value="JHP933, nucleotidyltransferase-like core domain"/>
    <property type="match status" value="1"/>
</dbReference>
<comment type="caution">
    <text evidence="1">The sequence shown here is derived from an EMBL/GenBank/DDBJ whole genome shotgun (WGS) entry which is preliminary data.</text>
</comment>
<dbReference type="AlphaFoldDB" id="A0AAW3PBG0"/>
<dbReference type="EMBL" id="LPJV01000042">
    <property type="protein sequence ID" value="KWF49322.1"/>
    <property type="molecule type" value="Genomic_DNA"/>
</dbReference>
<dbReference type="InterPro" id="IPR014942">
    <property type="entry name" value="AbiEii"/>
</dbReference>
<organism evidence="1 2">
    <name type="scientific">Burkholderia diffusa</name>
    <dbReference type="NCBI Taxonomy" id="488732"/>
    <lineage>
        <taxon>Bacteria</taxon>
        <taxon>Pseudomonadati</taxon>
        <taxon>Pseudomonadota</taxon>
        <taxon>Betaproteobacteria</taxon>
        <taxon>Burkholderiales</taxon>
        <taxon>Burkholderiaceae</taxon>
        <taxon>Burkholderia</taxon>
        <taxon>Burkholderia cepacia complex</taxon>
    </lineage>
</organism>
<protein>
    <recommendedName>
        <fullName evidence="3">Nucleotidyl transferase AbiEii/AbiGii toxin family protein</fullName>
    </recommendedName>
</protein>
<evidence type="ECO:0008006" key="3">
    <source>
        <dbReference type="Google" id="ProtNLM"/>
    </source>
</evidence>
<evidence type="ECO:0000313" key="2">
    <source>
        <dbReference type="Proteomes" id="UP000063236"/>
    </source>
</evidence>
<accession>A0AAW3PBG0</accession>
<gene>
    <name evidence="1" type="ORF">WL88_22135</name>
</gene>